<dbReference type="AlphaFoldDB" id="A0A2L2THD5"/>
<accession>A0A2L2THD5</accession>
<feature type="compositionally biased region" description="Low complexity" evidence="2">
    <location>
        <begin position="42"/>
        <end position="56"/>
    </location>
</feature>
<evidence type="ECO:0000256" key="2">
    <source>
        <dbReference type="SAM" id="MobiDB-lite"/>
    </source>
</evidence>
<feature type="coiled-coil region" evidence="1">
    <location>
        <begin position="108"/>
        <end position="163"/>
    </location>
</feature>
<sequence>MPVLYDHSPILPSMSNEIFVRKDLAQNSFKEQTQLTIRQGASSSSSSFTPSHASSSTEGCETPGSTFSTPEQDAPKFGRCTPTRIPGFELKGNNTKLAELLDTSKSDASRRKWDLEKVEKELERHKRETPTLKQEKVKLKKDNAKLVKQLEEYKSESAKQQASKT</sequence>
<protein>
    <recommendedName>
        <fullName evidence="5">BZIP domain-containing protein</fullName>
    </recommendedName>
</protein>
<dbReference type="EMBL" id="LN649230">
    <property type="protein sequence ID" value="CEI62446.1"/>
    <property type="molecule type" value="Genomic_DNA"/>
</dbReference>
<dbReference type="Proteomes" id="UP000245910">
    <property type="component" value="Chromosome II"/>
</dbReference>
<reference evidence="4" key="1">
    <citation type="submission" date="2014-10" db="EMBL/GenBank/DDBJ databases">
        <authorList>
            <person name="King R."/>
        </authorList>
    </citation>
    <scope>NUCLEOTIDE SEQUENCE [LARGE SCALE GENOMIC DNA]</scope>
    <source>
        <strain evidence="4">A3/5</strain>
    </source>
</reference>
<proteinExistence type="predicted"/>
<name>A0A2L2THD5_9HYPO</name>
<evidence type="ECO:0008006" key="5">
    <source>
        <dbReference type="Google" id="ProtNLM"/>
    </source>
</evidence>
<feature type="compositionally biased region" description="Polar residues" evidence="2">
    <location>
        <begin position="57"/>
        <end position="71"/>
    </location>
</feature>
<evidence type="ECO:0000256" key="1">
    <source>
        <dbReference type="SAM" id="Coils"/>
    </source>
</evidence>
<keyword evidence="1" id="KW-0175">Coiled coil</keyword>
<evidence type="ECO:0000313" key="3">
    <source>
        <dbReference type="EMBL" id="CEI62446.1"/>
    </source>
</evidence>
<organism evidence="3 4">
    <name type="scientific">Fusarium venenatum</name>
    <dbReference type="NCBI Taxonomy" id="56646"/>
    <lineage>
        <taxon>Eukaryota</taxon>
        <taxon>Fungi</taxon>
        <taxon>Dikarya</taxon>
        <taxon>Ascomycota</taxon>
        <taxon>Pezizomycotina</taxon>
        <taxon>Sordariomycetes</taxon>
        <taxon>Hypocreomycetidae</taxon>
        <taxon>Hypocreales</taxon>
        <taxon>Nectriaceae</taxon>
        <taxon>Fusarium</taxon>
    </lineage>
</organism>
<feature type="region of interest" description="Disordered" evidence="2">
    <location>
        <begin position="32"/>
        <end position="93"/>
    </location>
</feature>
<keyword evidence="4" id="KW-1185">Reference proteome</keyword>
<evidence type="ECO:0000313" key="4">
    <source>
        <dbReference type="Proteomes" id="UP000245910"/>
    </source>
</evidence>
<feature type="compositionally biased region" description="Polar residues" evidence="2">
    <location>
        <begin position="32"/>
        <end position="41"/>
    </location>
</feature>